<gene>
    <name evidence="1" type="ORF">IOD40_06570</name>
</gene>
<evidence type="ECO:0000313" key="2">
    <source>
        <dbReference type="Proteomes" id="UP000601789"/>
    </source>
</evidence>
<comment type="caution">
    <text evidence="1">The sequence shown here is derived from an EMBL/GenBank/DDBJ whole genome shotgun (WGS) entry which is preliminary data.</text>
</comment>
<dbReference type="RefSeq" id="WP_198475580.1">
    <property type="nucleotide sequence ID" value="NZ_JADGMQ010000003.1"/>
</dbReference>
<dbReference type="EMBL" id="JADGMQ010000003">
    <property type="protein sequence ID" value="MBI1620327.1"/>
    <property type="molecule type" value="Genomic_DNA"/>
</dbReference>
<name>A0ABS0SCX3_9HYPH</name>
<dbReference type="Proteomes" id="UP000601789">
    <property type="component" value="Unassembled WGS sequence"/>
</dbReference>
<accession>A0ABS0SCX3</accession>
<protein>
    <recommendedName>
        <fullName evidence="3">Helix-turn-helix domain-containing protein</fullName>
    </recommendedName>
</protein>
<organism evidence="1 2">
    <name type="scientific">Aquamicrobium zhengzhouense</name>
    <dbReference type="NCBI Taxonomy" id="2781738"/>
    <lineage>
        <taxon>Bacteria</taxon>
        <taxon>Pseudomonadati</taxon>
        <taxon>Pseudomonadota</taxon>
        <taxon>Alphaproteobacteria</taxon>
        <taxon>Hyphomicrobiales</taxon>
        <taxon>Phyllobacteriaceae</taxon>
        <taxon>Aquamicrobium</taxon>
    </lineage>
</organism>
<sequence>MTPERFVKCMEALHWSNDQLAEVFECDESLIEAWAMGLEEIPPKVAAWLHALATVHIALESDKPRSIRGKRATWFSLN</sequence>
<evidence type="ECO:0008006" key="3">
    <source>
        <dbReference type="Google" id="ProtNLM"/>
    </source>
</evidence>
<keyword evidence="2" id="KW-1185">Reference proteome</keyword>
<proteinExistence type="predicted"/>
<reference evidence="1 2" key="1">
    <citation type="submission" date="2020-10" db="EMBL/GenBank/DDBJ databases">
        <title>Aquamicrobium zhengzhouensis sp. nov., a exopolysaccharide producing bacterium isolated from farmland soil.</title>
        <authorList>
            <person name="Wang X."/>
        </authorList>
    </citation>
    <scope>NUCLEOTIDE SEQUENCE [LARGE SCALE GENOMIC DNA]</scope>
    <source>
        <strain evidence="2">cd-1</strain>
    </source>
</reference>
<evidence type="ECO:0000313" key="1">
    <source>
        <dbReference type="EMBL" id="MBI1620327.1"/>
    </source>
</evidence>